<keyword evidence="2 4" id="KW-0106">Calcium</keyword>
<dbReference type="STRING" id="29655.A0A0K9NI52"/>
<evidence type="ECO:0000256" key="4">
    <source>
        <dbReference type="RuleBase" id="RU369080"/>
    </source>
</evidence>
<evidence type="ECO:0000313" key="7">
    <source>
        <dbReference type="Proteomes" id="UP000036987"/>
    </source>
</evidence>
<dbReference type="OrthoDB" id="191686at2759"/>
<protein>
    <recommendedName>
        <fullName evidence="4">Calcineurin B-like protein</fullName>
    </recommendedName>
</protein>
<dbReference type="Gene3D" id="1.10.238.10">
    <property type="entry name" value="EF-hand"/>
    <property type="match status" value="1"/>
</dbReference>
<dbReference type="CDD" id="cd00051">
    <property type="entry name" value="EFh"/>
    <property type="match status" value="2"/>
</dbReference>
<dbReference type="PANTHER" id="PTHR23056:SF26">
    <property type="entry name" value="CALCINEURIN B-LIKE PROTEIN 10"/>
    <property type="match status" value="1"/>
</dbReference>
<organism evidence="6 7">
    <name type="scientific">Zostera marina</name>
    <name type="common">Eelgrass</name>
    <dbReference type="NCBI Taxonomy" id="29655"/>
    <lineage>
        <taxon>Eukaryota</taxon>
        <taxon>Viridiplantae</taxon>
        <taxon>Streptophyta</taxon>
        <taxon>Embryophyta</taxon>
        <taxon>Tracheophyta</taxon>
        <taxon>Spermatophyta</taxon>
        <taxon>Magnoliopsida</taxon>
        <taxon>Liliopsida</taxon>
        <taxon>Zosteraceae</taxon>
        <taxon>Zostera</taxon>
    </lineage>
</organism>
<dbReference type="PROSITE" id="PS50222">
    <property type="entry name" value="EF_HAND_2"/>
    <property type="match status" value="3"/>
</dbReference>
<dbReference type="GO" id="GO:0019722">
    <property type="term" value="P:calcium-mediated signaling"/>
    <property type="evidence" value="ECO:0007669"/>
    <property type="project" value="UniProtKB-UniRule"/>
</dbReference>
<dbReference type="Proteomes" id="UP000036987">
    <property type="component" value="Unassembled WGS sequence"/>
</dbReference>
<evidence type="ECO:0000256" key="3">
    <source>
        <dbReference type="ARBA" id="ARBA00023774"/>
    </source>
</evidence>
<dbReference type="InterPro" id="IPR011992">
    <property type="entry name" value="EF-hand-dom_pair"/>
</dbReference>
<gene>
    <name evidence="6" type="ORF">ZOSMA_95G00340</name>
</gene>
<keyword evidence="1 4" id="KW-0677">Repeat</keyword>
<dbReference type="PANTHER" id="PTHR23056">
    <property type="entry name" value="CALCINEURIN B"/>
    <property type="match status" value="1"/>
</dbReference>
<name>A0A0K9NI52_ZOSMR</name>
<keyword evidence="4" id="KW-0479">Metal-binding</keyword>
<dbReference type="PROSITE" id="PS00018">
    <property type="entry name" value="EF_HAND_1"/>
    <property type="match status" value="1"/>
</dbReference>
<proteinExistence type="inferred from homology"/>
<dbReference type="GO" id="GO:0016020">
    <property type="term" value="C:membrane"/>
    <property type="evidence" value="ECO:0007669"/>
    <property type="project" value="UniProtKB-SubCell"/>
</dbReference>
<dbReference type="InterPro" id="IPR002048">
    <property type="entry name" value="EF_hand_dom"/>
</dbReference>
<evidence type="ECO:0000259" key="5">
    <source>
        <dbReference type="PROSITE" id="PS50222"/>
    </source>
</evidence>
<comment type="function">
    <text evidence="4">Acts as a calcium sensor. CBL proteins interact with CIPK serine-threonine protein kinases. Binding of a CBL protein to the regulatory NAF domain of a CIPK protein lead to the activation of the kinase in a calcium-dependent manner.</text>
</comment>
<dbReference type="AlphaFoldDB" id="A0A0K9NI52"/>
<accession>A0A0K9NI52</accession>
<reference evidence="7" key="1">
    <citation type="journal article" date="2016" name="Nature">
        <title>The genome of the seagrass Zostera marina reveals angiosperm adaptation to the sea.</title>
        <authorList>
            <person name="Olsen J.L."/>
            <person name="Rouze P."/>
            <person name="Verhelst B."/>
            <person name="Lin Y.-C."/>
            <person name="Bayer T."/>
            <person name="Collen J."/>
            <person name="Dattolo E."/>
            <person name="De Paoli E."/>
            <person name="Dittami S."/>
            <person name="Maumus F."/>
            <person name="Michel G."/>
            <person name="Kersting A."/>
            <person name="Lauritano C."/>
            <person name="Lohaus R."/>
            <person name="Toepel M."/>
            <person name="Tonon T."/>
            <person name="Vanneste K."/>
            <person name="Amirebrahimi M."/>
            <person name="Brakel J."/>
            <person name="Bostroem C."/>
            <person name="Chovatia M."/>
            <person name="Grimwood J."/>
            <person name="Jenkins J.W."/>
            <person name="Jueterbock A."/>
            <person name="Mraz A."/>
            <person name="Stam W.T."/>
            <person name="Tice H."/>
            <person name="Bornberg-Bauer E."/>
            <person name="Green P.J."/>
            <person name="Pearson G.A."/>
            <person name="Procaccini G."/>
            <person name="Duarte C.M."/>
            <person name="Schmutz J."/>
            <person name="Reusch T.B.H."/>
            <person name="Van de Peer Y."/>
        </authorList>
    </citation>
    <scope>NUCLEOTIDE SEQUENCE [LARGE SCALE GENOMIC DNA]</scope>
    <source>
        <strain evidence="7">cv. Finnish</strain>
    </source>
</reference>
<dbReference type="GO" id="GO:0019900">
    <property type="term" value="F:kinase binding"/>
    <property type="evidence" value="ECO:0007669"/>
    <property type="project" value="UniProtKB-UniRule"/>
</dbReference>
<dbReference type="Pfam" id="PF13499">
    <property type="entry name" value="EF-hand_7"/>
    <property type="match status" value="1"/>
</dbReference>
<comment type="subcellular location">
    <subcellularLocation>
        <location evidence="4">Membrane</location>
    </subcellularLocation>
</comment>
<feature type="domain" description="EF-hand" evidence="5">
    <location>
        <begin position="191"/>
        <end position="226"/>
    </location>
</feature>
<keyword evidence="4" id="KW-0472">Membrane</keyword>
<dbReference type="SMART" id="SM00054">
    <property type="entry name" value="EFh"/>
    <property type="match status" value="3"/>
</dbReference>
<evidence type="ECO:0000256" key="2">
    <source>
        <dbReference type="ARBA" id="ARBA00022837"/>
    </source>
</evidence>
<evidence type="ECO:0000256" key="1">
    <source>
        <dbReference type="ARBA" id="ARBA00022737"/>
    </source>
</evidence>
<dbReference type="FunFam" id="1.10.238.10:FF:000073">
    <property type="entry name" value="calcineurin B-like protein 3"/>
    <property type="match status" value="1"/>
</dbReference>
<dbReference type="EMBL" id="LFYR01002184">
    <property type="protein sequence ID" value="KMZ56439.1"/>
    <property type="molecule type" value="Genomic_DNA"/>
</dbReference>
<keyword evidence="7" id="KW-1185">Reference proteome</keyword>
<comment type="similarity">
    <text evidence="3 4">Belongs to the calcineurin regulatory subunit family.</text>
</comment>
<comment type="caution">
    <text evidence="6">The sequence shown here is derived from an EMBL/GenBank/DDBJ whole genome shotgun (WGS) entry which is preliminary data.</text>
</comment>
<feature type="domain" description="EF-hand" evidence="5">
    <location>
        <begin position="154"/>
        <end position="189"/>
    </location>
</feature>
<dbReference type="GO" id="GO:0005509">
    <property type="term" value="F:calcium ion binding"/>
    <property type="evidence" value="ECO:0007669"/>
    <property type="project" value="UniProtKB-UniRule"/>
</dbReference>
<dbReference type="Pfam" id="PF13202">
    <property type="entry name" value="EF-hand_5"/>
    <property type="match status" value="1"/>
</dbReference>
<feature type="domain" description="EF-hand" evidence="5">
    <location>
        <begin position="235"/>
        <end position="270"/>
    </location>
</feature>
<evidence type="ECO:0000313" key="6">
    <source>
        <dbReference type="EMBL" id="KMZ56439.1"/>
    </source>
</evidence>
<dbReference type="SUPFAM" id="SSF47473">
    <property type="entry name" value="EF-hand"/>
    <property type="match status" value="1"/>
</dbReference>
<dbReference type="OMA" id="FMYRVAF"/>
<sequence>MTPSATSFPGSRSAESLSIGEKLCMVFIPLVAVVEVLFFTCADCLGVGGGGKNDEDGDYSLKDATTGRTVNGNNPSPAKRASFFFTHRRNATGRRRKGLLQWEKLSALAKGSNFTVNEIEALYELFKKVSSSIIDDGLIHKEELHLALLKTHSSENLFLDRVFDIFDEKKNGVIEFEEFIHALSVFHPYAPMEEKIDFAFRMYDLRQTGFIEREEVEQMVIAILLESGVQLPNDRLRSLIDKTFSDADSDKDGKINKEEWNHFVNRNPSLLRNMTLSYLKEITTAFPSFVFNTEVED</sequence>
<dbReference type="InterPro" id="IPR045198">
    <property type="entry name" value="CNBL1-10"/>
</dbReference>
<dbReference type="PRINTS" id="PR00450">
    <property type="entry name" value="RECOVERIN"/>
</dbReference>
<dbReference type="InterPro" id="IPR018247">
    <property type="entry name" value="EF_Hand_1_Ca_BS"/>
</dbReference>
<comment type="subunit">
    <text evidence="4">Homodimer. Interacts with CIPK.</text>
</comment>